<dbReference type="InterPro" id="IPR043472">
    <property type="entry name" value="Macro_dom-like"/>
</dbReference>
<dbReference type="EMBL" id="JH993038">
    <property type="protein sequence ID" value="EKX39606.1"/>
    <property type="molecule type" value="Genomic_DNA"/>
</dbReference>
<evidence type="ECO:0000256" key="3">
    <source>
        <dbReference type="ARBA" id="ARBA00022670"/>
    </source>
</evidence>
<keyword evidence="3" id="KW-0645">Protease</keyword>
<comment type="similarity">
    <text evidence="1">Belongs to the peptidase M17 family.</text>
</comment>
<dbReference type="GO" id="GO:0005737">
    <property type="term" value="C:cytoplasm"/>
    <property type="evidence" value="ECO:0007669"/>
    <property type="project" value="InterPro"/>
</dbReference>
<keyword evidence="2" id="KW-0031">Aminopeptidase</keyword>
<dbReference type="InterPro" id="IPR000819">
    <property type="entry name" value="Peptidase_M17_C"/>
</dbReference>
<sequence length="481" mass="51720">MRFDACFVKNAEKAVSIIAVKGQSFSTWIKEQDENTKKWVSTMQFTASEADVGKHIVIPNPDLSIEKVIVIVGDDGFGEWLSFAGLPSALPRGSGPYKIVSSAGVEDDKIALAWALGCYKFDVYKSKKRKESEGEEKLGFEKLVWPSGCNEDYVLTAASAIFLTRDLISTPAEDMAPGDLESAARKLASMYGGKVTAVVGDDLLRQNYPQIHAVGRATPPGKHAPRLIDLRWGKESDPKVTLVGKGITFDTGGLDIKPASGMRQMKKDMGGSALVLGLAHMIMRLKLNVRLRVLIAAAENNVDAVSFRPGDILVARNGMTTEIGNTDAEGRLVMADALVAACEEKPELLIDAATLTGAGRVALGTDVPAVFCNNEELGSELCSLSEKENDLVWRLPLFKGYAKSLASRIADMKNVAEGSGYGGAITAALYLQKFVTAGTDWVHMDFMAFNTASRPGRPEGGEAMGLRALFALIQSKYGSSK</sequence>
<dbReference type="HOGENOM" id="CLU_013734_2_1_1"/>
<dbReference type="Gene3D" id="3.40.630.10">
    <property type="entry name" value="Zn peptidases"/>
    <property type="match status" value="1"/>
</dbReference>
<evidence type="ECO:0000313" key="7">
    <source>
        <dbReference type="EnsemblProtists" id="EKX39606"/>
    </source>
</evidence>
<dbReference type="GO" id="GO:0006508">
    <property type="term" value="P:proteolysis"/>
    <property type="evidence" value="ECO:0007669"/>
    <property type="project" value="UniProtKB-KW"/>
</dbReference>
<feature type="domain" description="Cytosol aminopeptidase" evidence="5">
    <location>
        <begin position="325"/>
        <end position="332"/>
    </location>
</feature>
<reference evidence="7" key="3">
    <citation type="submission" date="2016-03" db="UniProtKB">
        <authorList>
            <consortium name="EnsemblProtists"/>
        </authorList>
    </citation>
    <scope>IDENTIFICATION</scope>
</reference>
<dbReference type="OrthoDB" id="412814at2759"/>
<dbReference type="AlphaFoldDB" id="L1ITL5"/>
<proteinExistence type="inferred from homology"/>
<dbReference type="STRING" id="905079.L1ITL5"/>
<dbReference type="Pfam" id="PF00883">
    <property type="entry name" value="Peptidase_M17"/>
    <property type="match status" value="1"/>
</dbReference>
<evidence type="ECO:0000259" key="5">
    <source>
        <dbReference type="PROSITE" id="PS00631"/>
    </source>
</evidence>
<dbReference type="PROSITE" id="PS00631">
    <property type="entry name" value="CYTOSOL_AP"/>
    <property type="match status" value="1"/>
</dbReference>
<dbReference type="eggNOG" id="KOG2597">
    <property type="taxonomic scope" value="Eukaryota"/>
</dbReference>
<dbReference type="RefSeq" id="XP_005826586.1">
    <property type="nucleotide sequence ID" value="XM_005826529.1"/>
</dbReference>
<gene>
    <name evidence="6" type="ORF">GUITHDRAFT_114335</name>
</gene>
<dbReference type="PRINTS" id="PR00481">
    <property type="entry name" value="LAMNOPPTDASE"/>
</dbReference>
<reference evidence="6 8" key="1">
    <citation type="journal article" date="2012" name="Nature">
        <title>Algal genomes reveal evolutionary mosaicism and the fate of nucleomorphs.</title>
        <authorList>
            <consortium name="DOE Joint Genome Institute"/>
            <person name="Curtis B.A."/>
            <person name="Tanifuji G."/>
            <person name="Burki F."/>
            <person name="Gruber A."/>
            <person name="Irimia M."/>
            <person name="Maruyama S."/>
            <person name="Arias M.C."/>
            <person name="Ball S.G."/>
            <person name="Gile G.H."/>
            <person name="Hirakawa Y."/>
            <person name="Hopkins J.F."/>
            <person name="Kuo A."/>
            <person name="Rensing S.A."/>
            <person name="Schmutz J."/>
            <person name="Symeonidi A."/>
            <person name="Elias M."/>
            <person name="Eveleigh R.J."/>
            <person name="Herman E.K."/>
            <person name="Klute M.J."/>
            <person name="Nakayama T."/>
            <person name="Obornik M."/>
            <person name="Reyes-Prieto A."/>
            <person name="Armbrust E.V."/>
            <person name="Aves S.J."/>
            <person name="Beiko R.G."/>
            <person name="Coutinho P."/>
            <person name="Dacks J.B."/>
            <person name="Durnford D.G."/>
            <person name="Fast N.M."/>
            <person name="Green B.R."/>
            <person name="Grisdale C.J."/>
            <person name="Hempel F."/>
            <person name="Henrissat B."/>
            <person name="Hoppner M.P."/>
            <person name="Ishida K."/>
            <person name="Kim E."/>
            <person name="Koreny L."/>
            <person name="Kroth P.G."/>
            <person name="Liu Y."/>
            <person name="Malik S.B."/>
            <person name="Maier U.G."/>
            <person name="McRose D."/>
            <person name="Mock T."/>
            <person name="Neilson J.A."/>
            <person name="Onodera N.T."/>
            <person name="Poole A.M."/>
            <person name="Pritham E.J."/>
            <person name="Richards T.A."/>
            <person name="Rocap G."/>
            <person name="Roy S.W."/>
            <person name="Sarai C."/>
            <person name="Schaack S."/>
            <person name="Shirato S."/>
            <person name="Slamovits C.H."/>
            <person name="Spencer D.F."/>
            <person name="Suzuki S."/>
            <person name="Worden A.Z."/>
            <person name="Zauner S."/>
            <person name="Barry K."/>
            <person name="Bell C."/>
            <person name="Bharti A.K."/>
            <person name="Crow J.A."/>
            <person name="Grimwood J."/>
            <person name="Kramer R."/>
            <person name="Lindquist E."/>
            <person name="Lucas S."/>
            <person name="Salamov A."/>
            <person name="McFadden G.I."/>
            <person name="Lane C.E."/>
            <person name="Keeling P.J."/>
            <person name="Gray M.W."/>
            <person name="Grigoriev I.V."/>
            <person name="Archibald J.M."/>
        </authorList>
    </citation>
    <scope>NUCLEOTIDE SEQUENCE</scope>
    <source>
        <strain evidence="6 8">CCMP2712</strain>
    </source>
</reference>
<dbReference type="PANTHER" id="PTHR11963">
    <property type="entry name" value="LEUCINE AMINOPEPTIDASE-RELATED"/>
    <property type="match status" value="1"/>
</dbReference>
<dbReference type="GO" id="GO:0030145">
    <property type="term" value="F:manganese ion binding"/>
    <property type="evidence" value="ECO:0007669"/>
    <property type="project" value="InterPro"/>
</dbReference>
<protein>
    <recommendedName>
        <fullName evidence="5">Cytosol aminopeptidase domain-containing protein</fullName>
    </recommendedName>
</protein>
<dbReference type="KEGG" id="gtt:GUITHDRAFT_114335"/>
<dbReference type="Gene3D" id="3.40.220.10">
    <property type="entry name" value="Leucine Aminopeptidase, subunit E, domain 1"/>
    <property type="match status" value="1"/>
</dbReference>
<evidence type="ECO:0000256" key="2">
    <source>
        <dbReference type="ARBA" id="ARBA00022438"/>
    </source>
</evidence>
<dbReference type="GO" id="GO:0070006">
    <property type="term" value="F:metalloaminopeptidase activity"/>
    <property type="evidence" value="ECO:0007669"/>
    <property type="project" value="InterPro"/>
</dbReference>
<name>L1ITL5_GUITC</name>
<evidence type="ECO:0000313" key="8">
    <source>
        <dbReference type="Proteomes" id="UP000011087"/>
    </source>
</evidence>
<dbReference type="CDD" id="cd00433">
    <property type="entry name" value="Peptidase_M17"/>
    <property type="match status" value="1"/>
</dbReference>
<dbReference type="PANTHER" id="PTHR11963:SF20">
    <property type="entry name" value="PEPTIDASE B"/>
    <property type="match status" value="1"/>
</dbReference>
<dbReference type="PaxDb" id="55529-EKX39606"/>
<evidence type="ECO:0000313" key="6">
    <source>
        <dbReference type="EMBL" id="EKX39606.1"/>
    </source>
</evidence>
<reference evidence="8" key="2">
    <citation type="submission" date="2012-11" db="EMBL/GenBank/DDBJ databases">
        <authorList>
            <person name="Kuo A."/>
            <person name="Curtis B.A."/>
            <person name="Tanifuji G."/>
            <person name="Burki F."/>
            <person name="Gruber A."/>
            <person name="Irimia M."/>
            <person name="Maruyama S."/>
            <person name="Arias M.C."/>
            <person name="Ball S.G."/>
            <person name="Gile G.H."/>
            <person name="Hirakawa Y."/>
            <person name="Hopkins J.F."/>
            <person name="Rensing S.A."/>
            <person name="Schmutz J."/>
            <person name="Symeonidi A."/>
            <person name="Elias M."/>
            <person name="Eveleigh R.J."/>
            <person name="Herman E.K."/>
            <person name="Klute M.J."/>
            <person name="Nakayama T."/>
            <person name="Obornik M."/>
            <person name="Reyes-Prieto A."/>
            <person name="Armbrust E.V."/>
            <person name="Aves S.J."/>
            <person name="Beiko R.G."/>
            <person name="Coutinho P."/>
            <person name="Dacks J.B."/>
            <person name="Durnford D.G."/>
            <person name="Fast N.M."/>
            <person name="Green B.R."/>
            <person name="Grisdale C."/>
            <person name="Hempe F."/>
            <person name="Henrissat B."/>
            <person name="Hoppner M.P."/>
            <person name="Ishida K.-I."/>
            <person name="Kim E."/>
            <person name="Koreny L."/>
            <person name="Kroth P.G."/>
            <person name="Liu Y."/>
            <person name="Malik S.-B."/>
            <person name="Maier U.G."/>
            <person name="McRose D."/>
            <person name="Mock T."/>
            <person name="Neilson J.A."/>
            <person name="Onodera N.T."/>
            <person name="Poole A.M."/>
            <person name="Pritham E.J."/>
            <person name="Richards T.A."/>
            <person name="Rocap G."/>
            <person name="Roy S.W."/>
            <person name="Sarai C."/>
            <person name="Schaack S."/>
            <person name="Shirato S."/>
            <person name="Slamovits C.H."/>
            <person name="Spencer D.F."/>
            <person name="Suzuki S."/>
            <person name="Worden A.Z."/>
            <person name="Zauner S."/>
            <person name="Barry K."/>
            <person name="Bell C."/>
            <person name="Bharti A.K."/>
            <person name="Crow J.A."/>
            <person name="Grimwood J."/>
            <person name="Kramer R."/>
            <person name="Lindquist E."/>
            <person name="Lucas S."/>
            <person name="Salamov A."/>
            <person name="McFadden G.I."/>
            <person name="Lane C.E."/>
            <person name="Keeling P.J."/>
            <person name="Gray M.W."/>
            <person name="Grigoriev I.V."/>
            <person name="Archibald J.M."/>
        </authorList>
    </citation>
    <scope>NUCLEOTIDE SEQUENCE</scope>
    <source>
        <strain evidence="8">CCMP2712</strain>
    </source>
</reference>
<keyword evidence="8" id="KW-1185">Reference proteome</keyword>
<dbReference type="Pfam" id="PF21337">
    <property type="entry name" value="Peptidase_M17_N_1"/>
    <property type="match status" value="1"/>
</dbReference>
<dbReference type="EnsemblProtists" id="EKX39606">
    <property type="protein sequence ID" value="EKX39606"/>
    <property type="gene ID" value="GUITHDRAFT_114335"/>
</dbReference>
<evidence type="ECO:0000256" key="4">
    <source>
        <dbReference type="ARBA" id="ARBA00022801"/>
    </source>
</evidence>
<dbReference type="SUPFAM" id="SSF53187">
    <property type="entry name" value="Zn-dependent exopeptidases"/>
    <property type="match status" value="1"/>
</dbReference>
<organism evidence="6">
    <name type="scientific">Guillardia theta (strain CCMP2712)</name>
    <name type="common">Cryptophyte</name>
    <dbReference type="NCBI Taxonomy" id="905079"/>
    <lineage>
        <taxon>Eukaryota</taxon>
        <taxon>Cryptophyceae</taxon>
        <taxon>Pyrenomonadales</taxon>
        <taxon>Geminigeraceae</taxon>
        <taxon>Guillardia</taxon>
    </lineage>
</organism>
<dbReference type="Proteomes" id="UP000011087">
    <property type="component" value="Unassembled WGS sequence"/>
</dbReference>
<evidence type="ECO:0000256" key="1">
    <source>
        <dbReference type="ARBA" id="ARBA00009528"/>
    </source>
</evidence>
<dbReference type="InterPro" id="IPR011356">
    <property type="entry name" value="Leucine_aapep/pepB"/>
</dbReference>
<accession>L1ITL5</accession>
<dbReference type="OMA" id="LITTPCE"/>
<dbReference type="InterPro" id="IPR048816">
    <property type="entry name" value="Peptidase_M17_N_1"/>
</dbReference>
<dbReference type="GeneID" id="17296384"/>
<keyword evidence="4" id="KW-0378">Hydrolase</keyword>